<keyword evidence="9" id="KW-1185">Reference proteome</keyword>
<dbReference type="Proteomes" id="UP000292702">
    <property type="component" value="Unassembled WGS sequence"/>
</dbReference>
<evidence type="ECO:0000256" key="2">
    <source>
        <dbReference type="ARBA" id="ARBA00022692"/>
    </source>
</evidence>
<evidence type="ECO:0000313" key="9">
    <source>
        <dbReference type="Proteomes" id="UP000292702"/>
    </source>
</evidence>
<evidence type="ECO:0000256" key="6">
    <source>
        <dbReference type="SAM" id="Phobius"/>
    </source>
</evidence>
<dbReference type="STRING" id="92696.A0A4R0RNC1"/>
<feature type="transmembrane region" description="Helical" evidence="6">
    <location>
        <begin position="156"/>
        <end position="187"/>
    </location>
</feature>
<dbReference type="PANTHER" id="PTHR43066">
    <property type="entry name" value="RHOMBOID-RELATED PROTEIN"/>
    <property type="match status" value="1"/>
</dbReference>
<evidence type="ECO:0000256" key="5">
    <source>
        <dbReference type="SAM" id="MobiDB-lite"/>
    </source>
</evidence>
<keyword evidence="2 6" id="KW-0812">Transmembrane</keyword>
<dbReference type="PANTHER" id="PTHR43066:SF21">
    <property type="entry name" value="UBIQUITIN-ASSOCIATED DOMAIN-CONTAINING PROTEIN 2"/>
    <property type="match status" value="1"/>
</dbReference>
<sequence length="352" mass="39360">MSFEHAPVSKALMLGIALTSVTAGIFDIKHYLHLQLVPHISKHYQYWRLLTHHFACANSSDLFLTELLLYNVAVHIERTFGSIKFASFLSLSLVINTLLEFTTMLVLRIFPLFGTSFNYIPAGPLSFVFSIVYQYLRIIPHAYQFKVFGISMSDKIWTYALALQLALSYAPATFLPMSLGLLTGYVYRSDVLPLKGWRVSHKLVRITRQWVAPLLGEERAIRRTNRVLLQTRTRRDPLADNDEVITTARPSNTDHASNQSTPQSATPSETPTPEAETQSGRGMVRQWMTELTGATRPRAAGGGTVRVPSDAEIQILTGMFPDIARDVLLGVLQRSPNIEAATETLLSSQTHS</sequence>
<feature type="domain" description="CUE" evidence="7">
    <location>
        <begin position="308"/>
        <end position="350"/>
    </location>
</feature>
<gene>
    <name evidence="8" type="ORF">EIP91_012320</name>
</gene>
<dbReference type="CDD" id="cd14279">
    <property type="entry name" value="CUE"/>
    <property type="match status" value="1"/>
</dbReference>
<dbReference type="PROSITE" id="PS51140">
    <property type="entry name" value="CUE"/>
    <property type="match status" value="1"/>
</dbReference>
<dbReference type="GO" id="GO:0004252">
    <property type="term" value="F:serine-type endopeptidase activity"/>
    <property type="evidence" value="ECO:0007669"/>
    <property type="project" value="TreeGrafter"/>
</dbReference>
<feature type="compositionally biased region" description="Low complexity" evidence="5">
    <location>
        <begin position="259"/>
        <end position="279"/>
    </location>
</feature>
<comment type="subcellular location">
    <subcellularLocation>
        <location evidence="1">Membrane</location>
        <topology evidence="1">Multi-pass membrane protein</topology>
    </subcellularLocation>
</comment>
<keyword evidence="3 6" id="KW-1133">Transmembrane helix</keyword>
<evidence type="ECO:0000256" key="1">
    <source>
        <dbReference type="ARBA" id="ARBA00004141"/>
    </source>
</evidence>
<evidence type="ECO:0000259" key="7">
    <source>
        <dbReference type="PROSITE" id="PS51140"/>
    </source>
</evidence>
<evidence type="ECO:0000256" key="4">
    <source>
        <dbReference type="ARBA" id="ARBA00023136"/>
    </source>
</evidence>
<dbReference type="EMBL" id="RWJN01000095">
    <property type="protein sequence ID" value="TCD67515.1"/>
    <property type="molecule type" value="Genomic_DNA"/>
</dbReference>
<dbReference type="OrthoDB" id="272778at2759"/>
<dbReference type="AlphaFoldDB" id="A0A4R0RNC1"/>
<feature type="compositionally biased region" description="Polar residues" evidence="5">
    <location>
        <begin position="248"/>
        <end position="258"/>
    </location>
</feature>
<feature type="transmembrane region" description="Helical" evidence="6">
    <location>
        <begin position="116"/>
        <end position="136"/>
    </location>
</feature>
<dbReference type="GO" id="GO:0016020">
    <property type="term" value="C:membrane"/>
    <property type="evidence" value="ECO:0007669"/>
    <property type="project" value="UniProtKB-SubCell"/>
</dbReference>
<dbReference type="Gene3D" id="1.20.1540.10">
    <property type="entry name" value="Rhomboid-like"/>
    <property type="match status" value="1"/>
</dbReference>
<accession>A0A4R0RNC1</accession>
<keyword evidence="4 6" id="KW-0472">Membrane</keyword>
<dbReference type="InterPro" id="IPR003892">
    <property type="entry name" value="CUE"/>
</dbReference>
<name>A0A4R0RNC1_9APHY</name>
<proteinExistence type="predicted"/>
<evidence type="ECO:0000256" key="3">
    <source>
        <dbReference type="ARBA" id="ARBA00022989"/>
    </source>
</evidence>
<reference evidence="8 9" key="1">
    <citation type="submission" date="2018-11" db="EMBL/GenBank/DDBJ databases">
        <title>Genome assembly of Steccherinum ochraceum LE-BIN_3174, the white-rot fungus of the Steccherinaceae family (The Residual Polyporoid clade, Polyporales, Basidiomycota).</title>
        <authorList>
            <person name="Fedorova T.V."/>
            <person name="Glazunova O.A."/>
            <person name="Landesman E.O."/>
            <person name="Moiseenko K.V."/>
            <person name="Psurtseva N.V."/>
            <person name="Savinova O.S."/>
            <person name="Shakhova N.V."/>
            <person name="Tyazhelova T.V."/>
            <person name="Vasina D.V."/>
        </authorList>
    </citation>
    <scope>NUCLEOTIDE SEQUENCE [LARGE SCALE GENOMIC DNA]</scope>
    <source>
        <strain evidence="8 9">LE-BIN_3174</strain>
    </source>
</reference>
<evidence type="ECO:0000313" key="8">
    <source>
        <dbReference type="EMBL" id="TCD67515.1"/>
    </source>
</evidence>
<protein>
    <recommendedName>
        <fullName evidence="7">CUE domain-containing protein</fullName>
    </recommendedName>
</protein>
<dbReference type="GO" id="GO:0043130">
    <property type="term" value="F:ubiquitin binding"/>
    <property type="evidence" value="ECO:0007669"/>
    <property type="project" value="InterPro"/>
</dbReference>
<feature type="region of interest" description="Disordered" evidence="5">
    <location>
        <begin position="238"/>
        <end position="283"/>
    </location>
</feature>
<dbReference type="InterPro" id="IPR035952">
    <property type="entry name" value="Rhomboid-like_sf"/>
</dbReference>
<feature type="transmembrane region" description="Helical" evidence="6">
    <location>
        <begin position="85"/>
        <end position="110"/>
    </location>
</feature>
<organism evidence="8 9">
    <name type="scientific">Steccherinum ochraceum</name>
    <dbReference type="NCBI Taxonomy" id="92696"/>
    <lineage>
        <taxon>Eukaryota</taxon>
        <taxon>Fungi</taxon>
        <taxon>Dikarya</taxon>
        <taxon>Basidiomycota</taxon>
        <taxon>Agaricomycotina</taxon>
        <taxon>Agaricomycetes</taxon>
        <taxon>Polyporales</taxon>
        <taxon>Steccherinaceae</taxon>
        <taxon>Steccherinum</taxon>
    </lineage>
</organism>
<comment type="caution">
    <text evidence="8">The sequence shown here is derived from an EMBL/GenBank/DDBJ whole genome shotgun (WGS) entry which is preliminary data.</text>
</comment>
<dbReference type="SUPFAM" id="SSF144091">
    <property type="entry name" value="Rhomboid-like"/>
    <property type="match status" value="1"/>
</dbReference>